<accession>A0ACC6P1G8</accession>
<name>A0ACC6P1G8_9BURK</name>
<comment type="caution">
    <text evidence="1">The sequence shown here is derived from an EMBL/GenBank/DDBJ whole genome shotgun (WGS) entry which is preliminary data.</text>
</comment>
<evidence type="ECO:0000313" key="2">
    <source>
        <dbReference type="Proteomes" id="UP001364695"/>
    </source>
</evidence>
<protein>
    <submittedName>
        <fullName evidence="1">HDOD domain-containing protein</fullName>
    </submittedName>
</protein>
<dbReference type="Proteomes" id="UP001364695">
    <property type="component" value="Unassembled WGS sequence"/>
</dbReference>
<organism evidence="1 2">
    <name type="scientific">Amphibiibacter pelophylacis</name>
    <dbReference type="NCBI Taxonomy" id="1799477"/>
    <lineage>
        <taxon>Bacteria</taxon>
        <taxon>Pseudomonadati</taxon>
        <taxon>Pseudomonadota</taxon>
        <taxon>Betaproteobacteria</taxon>
        <taxon>Burkholderiales</taxon>
        <taxon>Sphaerotilaceae</taxon>
        <taxon>Amphibiibacter</taxon>
    </lineage>
</organism>
<proteinExistence type="predicted"/>
<dbReference type="EMBL" id="JAWDIE010000005">
    <property type="protein sequence ID" value="MEJ7137659.1"/>
    <property type="molecule type" value="Genomic_DNA"/>
</dbReference>
<keyword evidence="2" id="KW-1185">Reference proteome</keyword>
<sequence>MTASPPIFDLLRPVLQHASSLPAMPEVAARLLDSLERDSITLDEITALIARDPALAVKVLRLANSARYGGSHGARTLRDAASSLGLRTLRDLTLAACLVGAFPVHPGLDRVAFWQGAIATSVCARHLAAPLGQDADVAWLCGLLLRSGQLLMLQFDAQRTLQAQRLAGLAVDAVMGYERSLIGCSHPEVTAELARHWRFPPALVQALAAAADPLELRPFNRLGATLRLASVAADVRRVGVAMAQALPEVQGDLLQHVQLSAADIDGWLPPWSGITSGVDELIH</sequence>
<reference evidence="1" key="1">
    <citation type="submission" date="2023-10" db="EMBL/GenBank/DDBJ databases">
        <title>Amphibacter perezi, gen. nov., sp. nov. a novel taxa of the family Comamonadaceae, class Betaproteobacteria isolated from the skin microbiota of Pelophylax perezi from different populations.</title>
        <authorList>
            <person name="Costa S."/>
            <person name="Proenca D.N."/>
            <person name="Lopes I."/>
            <person name="Morais P.V."/>
        </authorList>
    </citation>
    <scope>NUCLEOTIDE SEQUENCE</scope>
    <source>
        <strain evidence="1">SL12-8</strain>
    </source>
</reference>
<gene>
    <name evidence="1" type="ORF">RV045_04330</name>
</gene>
<evidence type="ECO:0000313" key="1">
    <source>
        <dbReference type="EMBL" id="MEJ7137659.1"/>
    </source>
</evidence>